<dbReference type="InterPro" id="IPR034733">
    <property type="entry name" value="AcCoA_carboxyl_beta"/>
</dbReference>
<comment type="caution">
    <text evidence="5">The sequence shown here is derived from an EMBL/GenBank/DDBJ whole genome shotgun (WGS) entry which is preliminary data.</text>
</comment>
<dbReference type="InterPro" id="IPR011763">
    <property type="entry name" value="COA_CT_C"/>
</dbReference>
<evidence type="ECO:0000259" key="3">
    <source>
        <dbReference type="PROSITE" id="PS50980"/>
    </source>
</evidence>
<name>A0A2G5K4Z0_9RHOB</name>
<evidence type="ECO:0000313" key="5">
    <source>
        <dbReference type="EMBL" id="PIB24092.1"/>
    </source>
</evidence>
<dbReference type="PANTHER" id="PTHR22855">
    <property type="entry name" value="ACETYL, PROPIONYL, PYRUVATE, AND GLUTACONYL CARBOXYLASE-RELATED"/>
    <property type="match status" value="1"/>
</dbReference>
<proteinExistence type="inferred from homology"/>
<comment type="pathway">
    <text evidence="2">Amino-acid degradation; L-leucine degradation.</text>
</comment>
<dbReference type="AlphaFoldDB" id="A0A2G5K4Z0"/>
<feature type="domain" description="CoA carboxyltransferase N-terminal" evidence="3">
    <location>
        <begin position="22"/>
        <end position="278"/>
    </location>
</feature>
<dbReference type="Proteomes" id="UP000231516">
    <property type="component" value="Unassembled WGS sequence"/>
</dbReference>
<dbReference type="GO" id="GO:0004485">
    <property type="term" value="F:methylcrotonoyl-CoA carboxylase activity"/>
    <property type="evidence" value="ECO:0007669"/>
    <property type="project" value="TreeGrafter"/>
</dbReference>
<dbReference type="Gene3D" id="3.90.226.10">
    <property type="entry name" value="2-enoyl-CoA Hydratase, Chain A, domain 1"/>
    <property type="match status" value="2"/>
</dbReference>
<dbReference type="FunFam" id="3.90.226.10:FF:000007">
    <property type="entry name" value="Methylcrotonoyl-CoA carboxylase subunit beta"/>
    <property type="match status" value="1"/>
</dbReference>
<reference evidence="5 6" key="1">
    <citation type="submission" date="2016-08" db="EMBL/GenBank/DDBJ databases">
        <title>Draft genome of Amylibacter sp. strain 4G11.</title>
        <authorList>
            <person name="Wong S.-K."/>
            <person name="Hamasaki K."/>
            <person name="Yoshizawa S."/>
        </authorList>
    </citation>
    <scope>NUCLEOTIDE SEQUENCE [LARGE SCALE GENOMIC DNA]</scope>
    <source>
        <strain evidence="5 6">4G11</strain>
    </source>
</reference>
<dbReference type="PROSITE" id="PS50980">
    <property type="entry name" value="COA_CT_NTER"/>
    <property type="match status" value="1"/>
</dbReference>
<accession>A0A2G5K4Z0</accession>
<dbReference type="PANTHER" id="PTHR22855:SF13">
    <property type="entry name" value="METHYLCROTONOYL-COA CARBOXYLASE BETA CHAIN, MITOCHONDRIAL"/>
    <property type="match status" value="1"/>
</dbReference>
<dbReference type="Pfam" id="PF01039">
    <property type="entry name" value="Carboxyl_trans"/>
    <property type="match status" value="1"/>
</dbReference>
<gene>
    <name evidence="5" type="ORF">BFP76_02280</name>
</gene>
<evidence type="ECO:0000256" key="1">
    <source>
        <dbReference type="ARBA" id="ARBA00006102"/>
    </source>
</evidence>
<keyword evidence="6" id="KW-1185">Reference proteome</keyword>
<comment type="similarity">
    <text evidence="1">Belongs to the AccD/PCCB family.</text>
</comment>
<dbReference type="InterPro" id="IPR029045">
    <property type="entry name" value="ClpP/crotonase-like_dom_sf"/>
</dbReference>
<evidence type="ECO:0000313" key="6">
    <source>
        <dbReference type="Proteomes" id="UP000231516"/>
    </source>
</evidence>
<feature type="domain" description="CoA carboxyltransferase C-terminal" evidence="4">
    <location>
        <begin position="275"/>
        <end position="527"/>
    </location>
</feature>
<dbReference type="FunFam" id="3.90.226.10:FF:000004">
    <property type="entry name" value="Methylcrotonoyl-CoA carboxylase beta chain"/>
    <property type="match status" value="1"/>
</dbReference>
<dbReference type="EMBL" id="MDGM01000012">
    <property type="protein sequence ID" value="PIB24092.1"/>
    <property type="molecule type" value="Genomic_DNA"/>
</dbReference>
<organism evidence="5 6">
    <name type="scientific">Paramylibacter kogurei</name>
    <dbReference type="NCBI Taxonomy" id="1889778"/>
    <lineage>
        <taxon>Bacteria</taxon>
        <taxon>Pseudomonadati</taxon>
        <taxon>Pseudomonadota</taxon>
        <taxon>Alphaproteobacteria</taxon>
        <taxon>Rhodobacterales</taxon>
        <taxon>Paracoccaceae</taxon>
        <taxon>Paramylibacter</taxon>
    </lineage>
</organism>
<dbReference type="InterPro" id="IPR045190">
    <property type="entry name" value="MCCB/AccD1-like"/>
</dbReference>
<dbReference type="PROSITE" id="PS50989">
    <property type="entry name" value="COA_CT_CTER"/>
    <property type="match status" value="1"/>
</dbReference>
<protein>
    <submittedName>
        <fullName evidence="5">Methylcrotonoyl-CoA carboxylase</fullName>
    </submittedName>
</protein>
<dbReference type="GO" id="GO:1905202">
    <property type="term" value="C:methylcrotonoyl-CoA carboxylase complex"/>
    <property type="evidence" value="ECO:0007669"/>
    <property type="project" value="TreeGrafter"/>
</dbReference>
<dbReference type="InterPro" id="IPR011762">
    <property type="entry name" value="COA_CT_N"/>
</dbReference>
<dbReference type="GO" id="GO:0006552">
    <property type="term" value="P:L-leucine catabolic process"/>
    <property type="evidence" value="ECO:0007669"/>
    <property type="project" value="TreeGrafter"/>
</dbReference>
<dbReference type="OrthoDB" id="9803706at2"/>
<evidence type="ECO:0000259" key="4">
    <source>
        <dbReference type="PROSITE" id="PS50989"/>
    </source>
</evidence>
<dbReference type="RefSeq" id="WP_099592371.1">
    <property type="nucleotide sequence ID" value="NZ_MDGM01000012.1"/>
</dbReference>
<evidence type="ECO:0000256" key="2">
    <source>
        <dbReference type="ARBA" id="ARBA00046317"/>
    </source>
</evidence>
<dbReference type="SUPFAM" id="SSF52096">
    <property type="entry name" value="ClpP/crotonase"/>
    <property type="match status" value="2"/>
</dbReference>
<sequence>MAILRSQISPNSESFTANTAAHLSAMGGIENAANTAMAGGGDGPRERHLSRGKMLPRDRVQGLLDPGSPFLEVGLFAANGLYDGACPSAGMIAGIGRVSGRDVMVICNDATVKGGTYFPMSVKKHLRAQEIAQQNNLPCVYLVDSGGANLPNQDEVFADRDHFGRIFFNQANMSAMGIPQIAVVMGSCTAGGAYVPAMSDVTIIVREQGTIFLAGPPLVKAATGEVVSAENLGGGDVHTRLSGVADYLADDDAHALALARQAVGNLNRPKNPNIEFQTPEDPLYDPSEILGVVPADLKTPYDIREVIARLVDGSRFDEFKARYGTTLVCGFAHVKGMPIGIIANNGVLFSESALKGAHFVQLCSQRKIPLVFLQNITGFMVGEKYETGGIAKDGAKLVTAVATTNVPKITMLVGGSFGAGNYGMCGRAYSPRFLWTWPNSRISVMGGEQAAGVLGTVRRDAIERKGGTWSAEEEAAFKQPTIDMFEEQSHPLYASARLWDDGIIDPRHSRDVLALSLSAALNQPIEDTQFGVFRM</sequence>